<dbReference type="RefSeq" id="WP_147202450.1">
    <property type="nucleotide sequence ID" value="NZ_BJYT01000002.1"/>
</dbReference>
<dbReference type="GO" id="GO:0022857">
    <property type="term" value="F:transmembrane transporter activity"/>
    <property type="evidence" value="ECO:0007669"/>
    <property type="project" value="InterPro"/>
</dbReference>
<dbReference type="Proteomes" id="UP000321513">
    <property type="component" value="Unassembled WGS sequence"/>
</dbReference>
<dbReference type="PANTHER" id="PTHR23526">
    <property type="entry name" value="INTEGRAL MEMBRANE TRANSPORT PROTEIN-RELATED"/>
    <property type="match status" value="1"/>
</dbReference>
<evidence type="ECO:0000256" key="4">
    <source>
        <dbReference type="SAM" id="Phobius"/>
    </source>
</evidence>
<comment type="caution">
    <text evidence="5">The sequence shown here is derived from an EMBL/GenBank/DDBJ whole genome shotgun (WGS) entry which is preliminary data.</text>
</comment>
<keyword evidence="2 4" id="KW-1133">Transmembrane helix</keyword>
<feature type="transmembrane region" description="Helical" evidence="4">
    <location>
        <begin position="112"/>
        <end position="133"/>
    </location>
</feature>
<dbReference type="Pfam" id="PF07690">
    <property type="entry name" value="MFS_1"/>
    <property type="match status" value="1"/>
</dbReference>
<evidence type="ECO:0000256" key="1">
    <source>
        <dbReference type="ARBA" id="ARBA00022692"/>
    </source>
</evidence>
<feature type="transmembrane region" description="Helical" evidence="4">
    <location>
        <begin position="369"/>
        <end position="391"/>
    </location>
</feature>
<evidence type="ECO:0000256" key="2">
    <source>
        <dbReference type="ARBA" id="ARBA00022989"/>
    </source>
</evidence>
<organism evidence="5 6">
    <name type="scientific">Segetibacter aerophilus</name>
    <dbReference type="NCBI Taxonomy" id="670293"/>
    <lineage>
        <taxon>Bacteria</taxon>
        <taxon>Pseudomonadati</taxon>
        <taxon>Bacteroidota</taxon>
        <taxon>Chitinophagia</taxon>
        <taxon>Chitinophagales</taxon>
        <taxon>Chitinophagaceae</taxon>
        <taxon>Segetibacter</taxon>
    </lineage>
</organism>
<feature type="transmembrane region" description="Helical" evidence="4">
    <location>
        <begin position="418"/>
        <end position="436"/>
    </location>
</feature>
<dbReference type="OrthoDB" id="9772882at2"/>
<evidence type="ECO:0008006" key="7">
    <source>
        <dbReference type="Google" id="ProtNLM"/>
    </source>
</evidence>
<proteinExistence type="predicted"/>
<keyword evidence="1 4" id="KW-0812">Transmembrane</keyword>
<gene>
    <name evidence="5" type="ORF">SAE01_08840</name>
</gene>
<feature type="transmembrane region" description="Helical" evidence="4">
    <location>
        <begin position="325"/>
        <end position="348"/>
    </location>
</feature>
<dbReference type="InterPro" id="IPR052528">
    <property type="entry name" value="Sugar_transport-like"/>
</dbReference>
<keyword evidence="3 4" id="KW-0472">Membrane</keyword>
<feature type="transmembrane region" description="Helical" evidence="4">
    <location>
        <begin position="21"/>
        <end position="46"/>
    </location>
</feature>
<dbReference type="AlphaFoldDB" id="A0A512B8W2"/>
<accession>A0A512B8W2</accession>
<dbReference type="EMBL" id="BJYT01000002">
    <property type="protein sequence ID" value="GEO08388.1"/>
    <property type="molecule type" value="Genomic_DNA"/>
</dbReference>
<feature type="transmembrane region" description="Helical" evidence="4">
    <location>
        <begin position="265"/>
        <end position="287"/>
    </location>
</feature>
<evidence type="ECO:0000256" key="3">
    <source>
        <dbReference type="ARBA" id="ARBA00023136"/>
    </source>
</evidence>
<evidence type="ECO:0000313" key="6">
    <source>
        <dbReference type="Proteomes" id="UP000321513"/>
    </source>
</evidence>
<dbReference type="PANTHER" id="PTHR23526:SF2">
    <property type="entry name" value="MAJOR FACILITATOR SUPERFAMILY (MFS) PROFILE DOMAIN-CONTAINING PROTEIN"/>
    <property type="match status" value="1"/>
</dbReference>
<feature type="transmembrane region" description="Helical" evidence="4">
    <location>
        <begin position="86"/>
        <end position="106"/>
    </location>
</feature>
<sequence>MKLRPTTSLSDQQVQSGLNYFIHEGLAAEAMATFTGGTFLVAMAVLLKASNFQIGLLAALPTLTNVFQLLSIWLVQKYKNRRAISVICSFFARVPLFIIGFLPLLFSHGTSISALLFFLFFHYFFTSVSGASWNSWIKDLVPEKILGSYFSRKARITQILNVTLSLAVAMFIDYIKSHFPQFELTAYAGMFIVGGVMGMIGVYFLSRAPEPKTTLQDQKLFDLLSKPLKDVNFRNLLTFHSFYAFATSLALPFFVVYMMKTVGLSFAWIIFLGLVAKFGSIFSLKFWGTFSDKYSNKTIISICAPTFITCILSWTFVAMTSNHVVSIALLFVIHLVSGISAAGIDLAIGNLAMKLAPKNEAISYISARNIVVALFAAAGPIAGGLMADFFATHHLTWNIEWQGPAGISTFNLLELQNWNFFFVISAILALLSMRLVKRIKEQGEVQKEMVTIVMRKSVTRGLRKNMSGEAIKDRINNPIIIPAIKKRMLTYKLWREVKNTA</sequence>
<dbReference type="InterPro" id="IPR036259">
    <property type="entry name" value="MFS_trans_sf"/>
</dbReference>
<protein>
    <recommendedName>
        <fullName evidence="7">MFS transporter</fullName>
    </recommendedName>
</protein>
<feature type="transmembrane region" description="Helical" evidence="4">
    <location>
        <begin position="299"/>
        <end position="319"/>
    </location>
</feature>
<feature type="transmembrane region" description="Helical" evidence="4">
    <location>
        <begin position="154"/>
        <end position="172"/>
    </location>
</feature>
<dbReference type="Gene3D" id="1.20.1250.20">
    <property type="entry name" value="MFS general substrate transporter like domains"/>
    <property type="match status" value="2"/>
</dbReference>
<evidence type="ECO:0000313" key="5">
    <source>
        <dbReference type="EMBL" id="GEO08388.1"/>
    </source>
</evidence>
<keyword evidence="6" id="KW-1185">Reference proteome</keyword>
<feature type="transmembrane region" description="Helical" evidence="4">
    <location>
        <begin position="184"/>
        <end position="205"/>
    </location>
</feature>
<feature type="transmembrane region" description="Helical" evidence="4">
    <location>
        <begin position="236"/>
        <end position="259"/>
    </location>
</feature>
<reference evidence="5 6" key="1">
    <citation type="submission" date="2019-07" db="EMBL/GenBank/DDBJ databases">
        <title>Whole genome shotgun sequence of Segetibacter aerophilus NBRC 106135.</title>
        <authorList>
            <person name="Hosoyama A."/>
            <person name="Uohara A."/>
            <person name="Ohji S."/>
            <person name="Ichikawa N."/>
        </authorList>
    </citation>
    <scope>NUCLEOTIDE SEQUENCE [LARGE SCALE GENOMIC DNA]</scope>
    <source>
        <strain evidence="5 6">NBRC 106135</strain>
    </source>
</reference>
<name>A0A512B8W2_9BACT</name>
<dbReference type="SUPFAM" id="SSF103473">
    <property type="entry name" value="MFS general substrate transporter"/>
    <property type="match status" value="1"/>
</dbReference>
<dbReference type="InterPro" id="IPR011701">
    <property type="entry name" value="MFS"/>
</dbReference>
<feature type="transmembrane region" description="Helical" evidence="4">
    <location>
        <begin position="52"/>
        <end position="74"/>
    </location>
</feature>